<dbReference type="CDD" id="cd00096">
    <property type="entry name" value="Ig"/>
    <property type="match status" value="1"/>
</dbReference>
<keyword evidence="5" id="KW-0812">Transmembrane</keyword>
<dbReference type="InterPro" id="IPR013151">
    <property type="entry name" value="Immunoglobulin_dom"/>
</dbReference>
<evidence type="ECO:0000259" key="6">
    <source>
        <dbReference type="PROSITE" id="PS50835"/>
    </source>
</evidence>
<dbReference type="PROSITE" id="PS51450">
    <property type="entry name" value="LRR"/>
    <property type="match status" value="1"/>
</dbReference>
<dbReference type="SUPFAM" id="SSF48726">
    <property type="entry name" value="Immunoglobulin"/>
    <property type="match status" value="1"/>
</dbReference>
<accession>A0A085N8T1</accession>
<name>A0A085N8T1_9BILA</name>
<dbReference type="PANTHER" id="PTHR24366">
    <property type="entry name" value="IG(IMMUNOGLOBULIN) AND LRR(LEUCINE RICH REPEAT) DOMAINS"/>
    <property type="match status" value="1"/>
</dbReference>
<evidence type="ECO:0000256" key="4">
    <source>
        <dbReference type="ARBA" id="ARBA00023157"/>
    </source>
</evidence>
<dbReference type="AlphaFoldDB" id="A0A085N8T1"/>
<feature type="transmembrane region" description="Helical" evidence="5">
    <location>
        <begin position="607"/>
        <end position="631"/>
    </location>
</feature>
<dbReference type="InterPro" id="IPR001611">
    <property type="entry name" value="Leu-rich_rpt"/>
</dbReference>
<evidence type="ECO:0000256" key="1">
    <source>
        <dbReference type="ARBA" id="ARBA00022614"/>
    </source>
</evidence>
<protein>
    <recommendedName>
        <fullName evidence="6">Ig-like domain-containing protein</fullName>
    </recommendedName>
</protein>
<dbReference type="InterPro" id="IPR013783">
    <property type="entry name" value="Ig-like_fold"/>
</dbReference>
<dbReference type="Pfam" id="PF13855">
    <property type="entry name" value="LRR_8"/>
    <property type="match status" value="1"/>
</dbReference>
<dbReference type="Proteomes" id="UP000030758">
    <property type="component" value="Unassembled WGS sequence"/>
</dbReference>
<dbReference type="PANTHER" id="PTHR24366:SF96">
    <property type="entry name" value="LEUCINE RICH REPEAT CONTAINING 53"/>
    <property type="match status" value="1"/>
</dbReference>
<feature type="transmembrane region" description="Helical" evidence="5">
    <location>
        <begin position="7"/>
        <end position="30"/>
    </location>
</feature>
<keyword evidence="5" id="KW-1133">Transmembrane helix</keyword>
<gene>
    <name evidence="7" type="ORF">M514_21976</name>
</gene>
<evidence type="ECO:0000313" key="7">
    <source>
        <dbReference type="EMBL" id="KFD65877.1"/>
    </source>
</evidence>
<keyword evidence="5" id="KW-0472">Membrane</keyword>
<dbReference type="Gene3D" id="2.60.40.10">
    <property type="entry name" value="Immunoglobulins"/>
    <property type="match status" value="1"/>
</dbReference>
<organism evidence="7">
    <name type="scientific">Trichuris suis</name>
    <name type="common">pig whipworm</name>
    <dbReference type="NCBI Taxonomy" id="68888"/>
    <lineage>
        <taxon>Eukaryota</taxon>
        <taxon>Metazoa</taxon>
        <taxon>Ecdysozoa</taxon>
        <taxon>Nematoda</taxon>
        <taxon>Enoplea</taxon>
        <taxon>Dorylaimia</taxon>
        <taxon>Trichinellida</taxon>
        <taxon>Trichuridae</taxon>
        <taxon>Trichuris</taxon>
    </lineage>
</organism>
<sequence length="737" mass="83827">MLETSVLWAMLMLLTLFIWCQLIIVAYHMGSFDCPKDCLCKEYRYNSTDIENSGFVGLVIICEPSISDQNIRQLFNSLPNYTASLTFRSSRLTELTDFCCLNNAEELDLSYNSISDAASYYQYLSVKTLRFQHNQFSVLRKDEFVSFPNVVSLWLDENQIEHIDQEAFRLPNLRNLYLRANRITFVSETVFRFLPKLERLDLSNNFIFALRSRNFFYCVNLKYLDLSGNEIYDVDEKAFAPLTNLVDLNLADNALTLLPTESLKGFKWKKLIFDGNPLSSLPMDTFNNVHVQSLSLNRLKYLNVVPKEAFRDIKGLRHLTMSHCPALQYFSLLWIEDCCRAIERIQLTDNNLQQIPEIQSAVRNVGQIELHGNNFRCNCLDKQFLQDRSHAILGLSCNDNSSASADVRACTTPTLLPAGISDVTGRIGESTSLFCIFIANSTVLSPVWQLPNGSIIDAKQTSGRIHVNQEHLVLRQLSPKDSGSYKCSYNAPEGNSSMQRYVNLRIEAPDIVLYPLEVSWQSITVAWNGSMASWGRGEFALRINSTQNDVFFSTSLPSYGHVYTITRLMPSSNYTLCVAYSQAQVEYYNFCIDVQTDEYSPSMRTKFSYGIILLLLSTVCLICLFCVVRFLQRRLFIWEEEKARAKVHQSISGESFLTSGTSLSSPMGITYENLKATSAPSSAPTSTLYECEASTSSCLDQKDIQLQDLDQCKHRMGKKRSRERESVTLRTTGEVQC</sequence>
<evidence type="ECO:0000256" key="5">
    <source>
        <dbReference type="SAM" id="Phobius"/>
    </source>
</evidence>
<keyword evidence="1" id="KW-0433">Leucine-rich repeat</keyword>
<dbReference type="EMBL" id="KL367531">
    <property type="protein sequence ID" value="KFD65877.1"/>
    <property type="molecule type" value="Genomic_DNA"/>
</dbReference>
<dbReference type="SUPFAM" id="SSF52058">
    <property type="entry name" value="L domain-like"/>
    <property type="match status" value="1"/>
</dbReference>
<dbReference type="Gene3D" id="3.80.10.10">
    <property type="entry name" value="Ribonuclease Inhibitor"/>
    <property type="match status" value="3"/>
</dbReference>
<proteinExistence type="predicted"/>
<dbReference type="InterPro" id="IPR007110">
    <property type="entry name" value="Ig-like_dom"/>
</dbReference>
<dbReference type="InterPro" id="IPR032675">
    <property type="entry name" value="LRR_dom_sf"/>
</dbReference>
<keyword evidence="2" id="KW-0732">Signal</keyword>
<evidence type="ECO:0000256" key="3">
    <source>
        <dbReference type="ARBA" id="ARBA00022737"/>
    </source>
</evidence>
<reference evidence="7" key="1">
    <citation type="journal article" date="2014" name="Nat. Genet.">
        <title>Genome and transcriptome of the porcine whipworm Trichuris suis.</title>
        <authorList>
            <person name="Jex A.R."/>
            <person name="Nejsum P."/>
            <person name="Schwarz E.M."/>
            <person name="Hu L."/>
            <person name="Young N.D."/>
            <person name="Hall R.S."/>
            <person name="Korhonen P.K."/>
            <person name="Liao S."/>
            <person name="Thamsborg S."/>
            <person name="Xia J."/>
            <person name="Xu P."/>
            <person name="Wang S."/>
            <person name="Scheerlinck J.P."/>
            <person name="Hofmann A."/>
            <person name="Sternberg P.W."/>
            <person name="Wang J."/>
            <person name="Gasser R.B."/>
        </authorList>
    </citation>
    <scope>NUCLEOTIDE SEQUENCE [LARGE SCALE GENOMIC DNA]</scope>
    <source>
        <strain evidence="7">DCEP-RM93F</strain>
    </source>
</reference>
<evidence type="ECO:0000256" key="2">
    <source>
        <dbReference type="ARBA" id="ARBA00022729"/>
    </source>
</evidence>
<dbReference type="SMART" id="SM00369">
    <property type="entry name" value="LRR_TYP"/>
    <property type="match status" value="5"/>
</dbReference>
<feature type="domain" description="Ig-like" evidence="6">
    <location>
        <begin position="413"/>
        <end position="503"/>
    </location>
</feature>
<dbReference type="InterPro" id="IPR036179">
    <property type="entry name" value="Ig-like_dom_sf"/>
</dbReference>
<dbReference type="PROSITE" id="PS50835">
    <property type="entry name" value="IG_LIKE"/>
    <property type="match status" value="1"/>
</dbReference>
<keyword evidence="3" id="KW-0677">Repeat</keyword>
<dbReference type="Pfam" id="PF00047">
    <property type="entry name" value="ig"/>
    <property type="match status" value="1"/>
</dbReference>
<dbReference type="OrthoDB" id="676979at2759"/>
<dbReference type="InterPro" id="IPR003591">
    <property type="entry name" value="Leu-rich_rpt_typical-subtyp"/>
</dbReference>
<keyword evidence="4" id="KW-1015">Disulfide bond</keyword>